<keyword evidence="2" id="KW-0812">Transmembrane</keyword>
<evidence type="ECO:0000313" key="4">
    <source>
        <dbReference type="Proteomes" id="UP001432322"/>
    </source>
</evidence>
<dbReference type="InterPro" id="IPR004296">
    <property type="entry name" value="DUF236"/>
</dbReference>
<feature type="region of interest" description="Disordered" evidence="1">
    <location>
        <begin position="38"/>
        <end position="85"/>
    </location>
</feature>
<dbReference type="PANTHER" id="PTHR21592:SF23">
    <property type="entry name" value="DAUER UP-REGULATED"/>
    <property type="match status" value="1"/>
</dbReference>
<feature type="non-terminal residue" evidence="3">
    <location>
        <position position="1"/>
    </location>
</feature>
<comment type="caution">
    <text evidence="3">The sequence shown here is derived from an EMBL/GenBank/DDBJ whole genome shotgun (WGS) entry which is preliminary data.</text>
</comment>
<keyword evidence="2" id="KW-0472">Membrane</keyword>
<dbReference type="Pfam" id="PF03057">
    <property type="entry name" value="DUF236"/>
    <property type="match status" value="3"/>
</dbReference>
<organism evidence="3 4">
    <name type="scientific">Pristionchus fissidentatus</name>
    <dbReference type="NCBI Taxonomy" id="1538716"/>
    <lineage>
        <taxon>Eukaryota</taxon>
        <taxon>Metazoa</taxon>
        <taxon>Ecdysozoa</taxon>
        <taxon>Nematoda</taxon>
        <taxon>Chromadorea</taxon>
        <taxon>Rhabditida</taxon>
        <taxon>Rhabditina</taxon>
        <taxon>Diplogasteromorpha</taxon>
        <taxon>Diplogasteroidea</taxon>
        <taxon>Neodiplogasteridae</taxon>
        <taxon>Pristionchus</taxon>
    </lineage>
</organism>
<evidence type="ECO:0000256" key="1">
    <source>
        <dbReference type="SAM" id="MobiDB-lite"/>
    </source>
</evidence>
<dbReference type="Proteomes" id="UP001432322">
    <property type="component" value="Unassembled WGS sequence"/>
</dbReference>
<dbReference type="PANTHER" id="PTHR21592">
    <property type="entry name" value="CHROMOSOME UNDETERMINED SCAFFOLD_25, WHOLE GENOME SHOTGUN SEQUENCE"/>
    <property type="match status" value="1"/>
</dbReference>
<feature type="transmembrane region" description="Helical" evidence="2">
    <location>
        <begin position="14"/>
        <end position="33"/>
    </location>
</feature>
<accession>A0AAV5W1W8</accession>
<feature type="compositionally biased region" description="Low complexity" evidence="1">
    <location>
        <begin position="51"/>
        <end position="67"/>
    </location>
</feature>
<feature type="compositionally biased region" description="Pro residues" evidence="1">
    <location>
        <begin position="68"/>
        <end position="77"/>
    </location>
</feature>
<keyword evidence="2" id="KW-1133">Transmembrane helix</keyword>
<evidence type="ECO:0000256" key="2">
    <source>
        <dbReference type="SAM" id="Phobius"/>
    </source>
</evidence>
<sequence>GGWPPLSYSSLVEMLAWFLFGATVPIFLVFGCGKKKSEYEEDEDEAKKKAPPSSGNNQQPPSSGGAPKLPPQAPPPAASAKPTDVAIKAGENKIADAYDPNYQTLAAVGGGDAFGAAKAAPAPAAAPAAAGKNLPKAGENKIADATDPNYQTLAAVGGGNAFGADKAAAPAAAEKPAAAAAAGKNLPKAGENKIADAHDPNYQTLAAVGGGNAFGADK</sequence>
<proteinExistence type="predicted"/>
<gene>
    <name evidence="3" type="ORF">PFISCL1PPCAC_16038</name>
</gene>
<dbReference type="EMBL" id="BTSY01000004">
    <property type="protein sequence ID" value="GMT24741.1"/>
    <property type="molecule type" value="Genomic_DNA"/>
</dbReference>
<protein>
    <submittedName>
        <fullName evidence="3">Uncharacterized protein</fullName>
    </submittedName>
</protein>
<dbReference type="AlphaFoldDB" id="A0AAV5W1W8"/>
<keyword evidence="4" id="KW-1185">Reference proteome</keyword>
<name>A0AAV5W1W8_9BILA</name>
<evidence type="ECO:0000313" key="3">
    <source>
        <dbReference type="EMBL" id="GMT24741.1"/>
    </source>
</evidence>
<feature type="non-terminal residue" evidence="3">
    <location>
        <position position="218"/>
    </location>
</feature>
<reference evidence="3" key="1">
    <citation type="submission" date="2023-10" db="EMBL/GenBank/DDBJ databases">
        <title>Genome assembly of Pristionchus species.</title>
        <authorList>
            <person name="Yoshida K."/>
            <person name="Sommer R.J."/>
        </authorList>
    </citation>
    <scope>NUCLEOTIDE SEQUENCE</scope>
    <source>
        <strain evidence="3">RS5133</strain>
    </source>
</reference>